<reference evidence="2 3" key="1">
    <citation type="submission" date="2015-09" db="EMBL/GenBank/DDBJ databases">
        <authorList>
            <consortium name="Pathogen Informatics"/>
        </authorList>
    </citation>
    <scope>NUCLEOTIDE SEQUENCE [LARGE SCALE GENOMIC DNA]</scope>
    <source>
        <strain evidence="2 3">2789STDY5608872</strain>
    </source>
</reference>
<dbReference type="Proteomes" id="UP000095591">
    <property type="component" value="Unassembled WGS sequence"/>
</dbReference>
<accession>A0A173UF43</accession>
<dbReference type="GO" id="GO:0008233">
    <property type="term" value="F:peptidase activity"/>
    <property type="evidence" value="ECO:0007669"/>
    <property type="project" value="UniProtKB-KW"/>
</dbReference>
<sequence>MKKEILFVLLKDFADWEGAYIAPNLNLGVEPGSESKYIVKTVSIRKEPVVSIGGFKVLPDYGIHDIPADYAGIVLIGGMSWFTPEAETIVPLVKEAIEKKRLVAGICNASVFLGRHGFLNHVNHTSNGLDYLKQFAGTNYTGESLYINEPAVRAGNIITANGFATLEFCREILYALEADSSQKIERSYRMNKTGVWEDPEVG</sequence>
<dbReference type="GO" id="GO:0016798">
    <property type="term" value="F:hydrolase activity, acting on glycosyl bonds"/>
    <property type="evidence" value="ECO:0007669"/>
    <property type="project" value="UniProtKB-KW"/>
</dbReference>
<keyword evidence="2" id="KW-0645">Protease</keyword>
<dbReference type="EMBL" id="CYXP01000004">
    <property type="protein sequence ID" value="CUN13632.1"/>
    <property type="molecule type" value="Genomic_DNA"/>
</dbReference>
<feature type="domain" description="DJ-1/PfpI" evidence="1">
    <location>
        <begin position="3"/>
        <end position="173"/>
    </location>
</feature>
<protein>
    <submittedName>
        <fullName evidence="2">Uncharacterized protease ydeA</fullName>
        <ecNumber evidence="2">3.2.-.-</ecNumber>
    </submittedName>
</protein>
<dbReference type="CDD" id="cd03140">
    <property type="entry name" value="GATase1_PfpI_3"/>
    <property type="match status" value="1"/>
</dbReference>
<dbReference type="InterPro" id="IPR050325">
    <property type="entry name" value="Prot/Nucl_acid_deglycase"/>
</dbReference>
<gene>
    <name evidence="2" type="primary">ydeA</name>
    <name evidence="2" type="ORF">ERS852429_02121</name>
</gene>
<dbReference type="PANTHER" id="PTHR48094:SF19">
    <property type="entry name" value="DJ-1_PFPI DOMAIN-CONTAINING PROTEIN"/>
    <property type="match status" value="1"/>
</dbReference>
<dbReference type="Pfam" id="PF01965">
    <property type="entry name" value="DJ-1_PfpI"/>
    <property type="match status" value="1"/>
</dbReference>
<dbReference type="EC" id="3.2.-.-" evidence="2"/>
<name>A0A173UF43_PARDI</name>
<evidence type="ECO:0000259" key="1">
    <source>
        <dbReference type="Pfam" id="PF01965"/>
    </source>
</evidence>
<dbReference type="PANTHER" id="PTHR48094">
    <property type="entry name" value="PROTEIN/NUCLEIC ACID DEGLYCASE DJ-1-RELATED"/>
    <property type="match status" value="1"/>
</dbReference>
<dbReference type="AlphaFoldDB" id="A0A173UF43"/>
<dbReference type="RefSeq" id="WP_044546915.1">
    <property type="nucleotide sequence ID" value="NZ_CDRH01000927.1"/>
</dbReference>
<dbReference type="GO" id="GO:0005737">
    <property type="term" value="C:cytoplasm"/>
    <property type="evidence" value="ECO:0007669"/>
    <property type="project" value="TreeGrafter"/>
</dbReference>
<proteinExistence type="predicted"/>
<dbReference type="GO" id="GO:0006508">
    <property type="term" value="P:proteolysis"/>
    <property type="evidence" value="ECO:0007669"/>
    <property type="project" value="UniProtKB-KW"/>
</dbReference>
<evidence type="ECO:0000313" key="2">
    <source>
        <dbReference type="EMBL" id="CUN13632.1"/>
    </source>
</evidence>
<dbReference type="SUPFAM" id="SSF52317">
    <property type="entry name" value="Class I glutamine amidotransferase-like"/>
    <property type="match status" value="1"/>
</dbReference>
<dbReference type="InterPro" id="IPR002818">
    <property type="entry name" value="DJ-1/PfpI"/>
</dbReference>
<organism evidence="2 3">
    <name type="scientific">Parabacteroides distasonis</name>
    <dbReference type="NCBI Taxonomy" id="823"/>
    <lineage>
        <taxon>Bacteria</taxon>
        <taxon>Pseudomonadati</taxon>
        <taxon>Bacteroidota</taxon>
        <taxon>Bacteroidia</taxon>
        <taxon>Bacteroidales</taxon>
        <taxon>Tannerellaceae</taxon>
        <taxon>Parabacteroides</taxon>
    </lineage>
</organism>
<evidence type="ECO:0000313" key="3">
    <source>
        <dbReference type="Proteomes" id="UP000095591"/>
    </source>
</evidence>
<keyword evidence="2" id="KW-0326">Glycosidase</keyword>
<keyword evidence="2" id="KW-0378">Hydrolase</keyword>
<dbReference type="InterPro" id="IPR029062">
    <property type="entry name" value="Class_I_gatase-like"/>
</dbReference>
<dbReference type="Gene3D" id="3.40.50.880">
    <property type="match status" value="1"/>
</dbReference>